<feature type="signal peptide" evidence="2">
    <location>
        <begin position="1"/>
        <end position="23"/>
    </location>
</feature>
<dbReference type="GeneID" id="19403890"/>
<protein>
    <submittedName>
        <fullName evidence="3">Uncharacterized protein</fullName>
    </submittedName>
</protein>
<dbReference type="EMBL" id="KB908844">
    <property type="protein sequence ID" value="EOA82698.1"/>
    <property type="molecule type" value="Genomic_DNA"/>
</dbReference>
<dbReference type="RefSeq" id="XP_008029459.1">
    <property type="nucleotide sequence ID" value="XM_008031268.1"/>
</dbReference>
<keyword evidence="4" id="KW-1185">Reference proteome</keyword>
<dbReference type="eggNOG" id="ENOG502T621">
    <property type="taxonomic scope" value="Eukaryota"/>
</dbReference>
<proteinExistence type="predicted"/>
<dbReference type="Proteomes" id="UP000016935">
    <property type="component" value="Unassembled WGS sequence"/>
</dbReference>
<feature type="compositionally biased region" description="Low complexity" evidence="1">
    <location>
        <begin position="99"/>
        <end position="110"/>
    </location>
</feature>
<gene>
    <name evidence="3" type="ORF">SETTUDRAFT_34238</name>
</gene>
<sequence length="285" mass="29495">MHIMHTMHTLAFLAATGVAGAAAQAGQWGRLVEPAKFGVVARDEGCSEMPALCTDLVLLRGHETTLTYLCPETEVGNAGPTTSSAFVEPLASTSNGPAPTSEQPTTTTTVQSTMEVTVTETVLKATASSSFSLTPAIITWSFPAILPSDMKSLLSASPTWSSVKNVSSAMPHIPKSRPVTTRTSVSIDLTSFNLFPTHTVANSSSTASSTTVSSSAAYCKAPYANSTSHGGYNAPTLNVAREANSTETVTTIAPVATITGTGVAVESRVSFVALFLGVLVTALMF</sequence>
<reference evidence="3 4" key="2">
    <citation type="journal article" date="2013" name="PLoS Genet.">
        <title>Comparative genome structure, secondary metabolite, and effector coding capacity across Cochliobolus pathogens.</title>
        <authorList>
            <person name="Condon B.J."/>
            <person name="Leng Y."/>
            <person name="Wu D."/>
            <person name="Bushley K.E."/>
            <person name="Ohm R.A."/>
            <person name="Otillar R."/>
            <person name="Martin J."/>
            <person name="Schackwitz W."/>
            <person name="Grimwood J."/>
            <person name="MohdZainudin N."/>
            <person name="Xue C."/>
            <person name="Wang R."/>
            <person name="Manning V.A."/>
            <person name="Dhillon B."/>
            <person name="Tu Z.J."/>
            <person name="Steffenson B.J."/>
            <person name="Salamov A."/>
            <person name="Sun H."/>
            <person name="Lowry S."/>
            <person name="LaButti K."/>
            <person name="Han J."/>
            <person name="Copeland A."/>
            <person name="Lindquist E."/>
            <person name="Barry K."/>
            <person name="Schmutz J."/>
            <person name="Baker S.E."/>
            <person name="Ciuffetti L.M."/>
            <person name="Grigoriev I.V."/>
            <person name="Zhong S."/>
            <person name="Turgeon B.G."/>
        </authorList>
    </citation>
    <scope>NUCLEOTIDE SEQUENCE [LARGE SCALE GENOMIC DNA]</scope>
    <source>
        <strain evidence="4">28A</strain>
    </source>
</reference>
<keyword evidence="2" id="KW-0732">Signal</keyword>
<dbReference type="STRING" id="671987.R0JNC8"/>
<accession>R0JNC8</accession>
<evidence type="ECO:0000313" key="4">
    <source>
        <dbReference type="Proteomes" id="UP000016935"/>
    </source>
</evidence>
<name>R0JNC8_EXST2</name>
<feature type="region of interest" description="Disordered" evidence="1">
    <location>
        <begin position="80"/>
        <end position="110"/>
    </location>
</feature>
<dbReference type="HOGENOM" id="CLU_977168_0_0_1"/>
<feature type="chain" id="PRO_5004343952" evidence="2">
    <location>
        <begin position="24"/>
        <end position="285"/>
    </location>
</feature>
<organism evidence="3 4">
    <name type="scientific">Exserohilum turcicum (strain 28A)</name>
    <name type="common">Northern leaf blight fungus</name>
    <name type="synonym">Setosphaeria turcica</name>
    <dbReference type="NCBI Taxonomy" id="671987"/>
    <lineage>
        <taxon>Eukaryota</taxon>
        <taxon>Fungi</taxon>
        <taxon>Dikarya</taxon>
        <taxon>Ascomycota</taxon>
        <taxon>Pezizomycotina</taxon>
        <taxon>Dothideomycetes</taxon>
        <taxon>Pleosporomycetidae</taxon>
        <taxon>Pleosporales</taxon>
        <taxon>Pleosporineae</taxon>
        <taxon>Pleosporaceae</taxon>
        <taxon>Exserohilum</taxon>
    </lineage>
</organism>
<evidence type="ECO:0000256" key="1">
    <source>
        <dbReference type="SAM" id="MobiDB-lite"/>
    </source>
</evidence>
<feature type="compositionally biased region" description="Polar residues" evidence="1">
    <location>
        <begin position="80"/>
        <end position="98"/>
    </location>
</feature>
<dbReference type="OrthoDB" id="3785310at2759"/>
<reference evidence="3 4" key="1">
    <citation type="journal article" date="2012" name="PLoS Pathog.">
        <title>Diverse lifestyles and strategies of plant pathogenesis encoded in the genomes of eighteen Dothideomycetes fungi.</title>
        <authorList>
            <person name="Ohm R.A."/>
            <person name="Feau N."/>
            <person name="Henrissat B."/>
            <person name="Schoch C.L."/>
            <person name="Horwitz B.A."/>
            <person name="Barry K.W."/>
            <person name="Condon B.J."/>
            <person name="Copeland A.C."/>
            <person name="Dhillon B."/>
            <person name="Glaser F."/>
            <person name="Hesse C.N."/>
            <person name="Kosti I."/>
            <person name="LaButti K."/>
            <person name="Lindquist E.A."/>
            <person name="Lucas S."/>
            <person name="Salamov A.A."/>
            <person name="Bradshaw R.E."/>
            <person name="Ciuffetti L."/>
            <person name="Hamelin R.C."/>
            <person name="Kema G.H.J."/>
            <person name="Lawrence C."/>
            <person name="Scott J.A."/>
            <person name="Spatafora J.W."/>
            <person name="Turgeon B.G."/>
            <person name="de Wit P.J.G.M."/>
            <person name="Zhong S."/>
            <person name="Goodwin S.B."/>
            <person name="Grigoriev I.V."/>
        </authorList>
    </citation>
    <scope>NUCLEOTIDE SEQUENCE [LARGE SCALE GENOMIC DNA]</scope>
    <source>
        <strain evidence="4">28A</strain>
    </source>
</reference>
<evidence type="ECO:0000256" key="2">
    <source>
        <dbReference type="SAM" id="SignalP"/>
    </source>
</evidence>
<evidence type="ECO:0000313" key="3">
    <source>
        <dbReference type="EMBL" id="EOA82698.1"/>
    </source>
</evidence>
<dbReference type="AlphaFoldDB" id="R0JNC8"/>